<keyword evidence="7" id="KW-0732">Signal</keyword>
<dbReference type="CDD" id="cd11010">
    <property type="entry name" value="S1-P1_nuclease"/>
    <property type="match status" value="1"/>
</dbReference>
<keyword evidence="2" id="KW-0479">Metal-binding</keyword>
<dbReference type="EMBL" id="BMHT01000007">
    <property type="protein sequence ID" value="GGF21311.1"/>
    <property type="molecule type" value="Genomic_DNA"/>
</dbReference>
<evidence type="ECO:0000313" key="8">
    <source>
        <dbReference type="EMBL" id="GGF21311.1"/>
    </source>
</evidence>
<evidence type="ECO:0000256" key="6">
    <source>
        <dbReference type="ARBA" id="ARBA00023180"/>
    </source>
</evidence>
<dbReference type="Gene3D" id="1.10.575.10">
    <property type="entry name" value="P1 Nuclease"/>
    <property type="match status" value="1"/>
</dbReference>
<dbReference type="SUPFAM" id="SSF48537">
    <property type="entry name" value="Phospholipase C/P1 nuclease"/>
    <property type="match status" value="1"/>
</dbReference>
<keyword evidence="1" id="KW-0540">Nuclease</keyword>
<evidence type="ECO:0000313" key="9">
    <source>
        <dbReference type="Proteomes" id="UP000632273"/>
    </source>
</evidence>
<evidence type="ECO:0000256" key="7">
    <source>
        <dbReference type="SAM" id="SignalP"/>
    </source>
</evidence>
<keyword evidence="5" id="KW-1015">Disulfide bond</keyword>
<evidence type="ECO:0000256" key="2">
    <source>
        <dbReference type="ARBA" id="ARBA00022723"/>
    </source>
</evidence>
<feature type="chain" id="PRO_5045476349" evidence="7">
    <location>
        <begin position="21"/>
        <end position="260"/>
    </location>
</feature>
<dbReference type="RefSeq" id="WP_188815464.1">
    <property type="nucleotide sequence ID" value="NZ_BMHT01000007.1"/>
</dbReference>
<dbReference type="Pfam" id="PF02265">
    <property type="entry name" value="S1-P1_nuclease"/>
    <property type="match status" value="1"/>
</dbReference>
<reference evidence="9" key="1">
    <citation type="journal article" date="2019" name="Int. J. Syst. Evol. Microbiol.">
        <title>The Global Catalogue of Microorganisms (GCM) 10K type strain sequencing project: providing services to taxonomists for standard genome sequencing and annotation.</title>
        <authorList>
            <consortium name="The Broad Institute Genomics Platform"/>
            <consortium name="The Broad Institute Genome Sequencing Center for Infectious Disease"/>
            <person name="Wu L."/>
            <person name="Ma J."/>
        </authorList>
    </citation>
    <scope>NUCLEOTIDE SEQUENCE [LARGE SCALE GENOMIC DNA]</scope>
    <source>
        <strain evidence="9">CGMCC 1.15197</strain>
    </source>
</reference>
<evidence type="ECO:0000256" key="1">
    <source>
        <dbReference type="ARBA" id="ARBA00022722"/>
    </source>
</evidence>
<proteinExistence type="predicted"/>
<keyword evidence="9" id="KW-1185">Reference proteome</keyword>
<dbReference type="InterPro" id="IPR008947">
    <property type="entry name" value="PLipase_C/P1_nuclease_dom_sf"/>
</dbReference>
<evidence type="ECO:0000256" key="4">
    <source>
        <dbReference type="ARBA" id="ARBA00022801"/>
    </source>
</evidence>
<sequence>MLRKYCALFLLALLPFSLRAWGVMGHRTVAKIAENHLKKKTKRQIAALLGTETVPLVSTWADEARYSPEYKETGPWHFVNLPDGLGYEQFATQLKAMTIPNAYLALQQNIQIVKDHTKSKDERVVALKFVIHIVGDVHQPMHISRAEDQGGNKIPVKYQGKDSNLHSLWDSGLVEYQGFTYSEMAQAYDHISANQIQQWQAADPVQWLFESYQISQQLYAEAGKSTDFDFRYNPAHLPTVEERITQAGIRLAAVLNTIFS</sequence>
<keyword evidence="3 8" id="KW-0255">Endonuclease</keyword>
<comment type="caution">
    <text evidence="8">The sequence shown here is derived from an EMBL/GenBank/DDBJ whole genome shotgun (WGS) entry which is preliminary data.</text>
</comment>
<dbReference type="PANTHER" id="PTHR33146:SF26">
    <property type="entry name" value="ENDONUCLEASE 4"/>
    <property type="match status" value="1"/>
</dbReference>
<evidence type="ECO:0000256" key="5">
    <source>
        <dbReference type="ARBA" id="ARBA00023157"/>
    </source>
</evidence>
<organism evidence="8 9">
    <name type="scientific">Hymenobacter cavernae</name>
    <dbReference type="NCBI Taxonomy" id="2044852"/>
    <lineage>
        <taxon>Bacteria</taxon>
        <taxon>Pseudomonadati</taxon>
        <taxon>Bacteroidota</taxon>
        <taxon>Cytophagia</taxon>
        <taxon>Cytophagales</taxon>
        <taxon>Hymenobacteraceae</taxon>
        <taxon>Hymenobacter</taxon>
    </lineage>
</organism>
<feature type="signal peptide" evidence="7">
    <location>
        <begin position="1"/>
        <end position="20"/>
    </location>
</feature>
<dbReference type="Proteomes" id="UP000632273">
    <property type="component" value="Unassembled WGS sequence"/>
</dbReference>
<accession>A0ABQ1UN15</accession>
<keyword evidence="4" id="KW-0378">Hydrolase</keyword>
<protein>
    <submittedName>
        <fullName evidence="8">Endonuclease</fullName>
    </submittedName>
</protein>
<gene>
    <name evidence="8" type="ORF">GCM10011383_36220</name>
</gene>
<keyword evidence="6" id="KW-0325">Glycoprotein</keyword>
<name>A0ABQ1UN15_9BACT</name>
<dbReference type="InterPro" id="IPR003154">
    <property type="entry name" value="S1/P1nuclease"/>
</dbReference>
<evidence type="ECO:0000256" key="3">
    <source>
        <dbReference type="ARBA" id="ARBA00022759"/>
    </source>
</evidence>
<dbReference type="PANTHER" id="PTHR33146">
    <property type="entry name" value="ENDONUCLEASE 4"/>
    <property type="match status" value="1"/>
</dbReference>
<dbReference type="GO" id="GO:0004519">
    <property type="term" value="F:endonuclease activity"/>
    <property type="evidence" value="ECO:0007669"/>
    <property type="project" value="UniProtKB-KW"/>
</dbReference>